<evidence type="ECO:0000256" key="19">
    <source>
        <dbReference type="PROSITE-ProRule" id="PRU00723"/>
    </source>
</evidence>
<protein>
    <recommendedName>
        <fullName evidence="4 21">Mitogen-activated protein kinase</fullName>
        <ecNumber evidence="4 21">2.7.11.24</ecNumber>
    </recommendedName>
</protein>
<dbReference type="CDD" id="cd07849">
    <property type="entry name" value="STKc_ERK1_2_like"/>
    <property type="match status" value="1"/>
</dbReference>
<comment type="similarity">
    <text evidence="3">Belongs to the protein kinase superfamily. CMGC Ser/Thr protein kinase family. MAP kinase subfamily.</text>
</comment>
<dbReference type="InterPro" id="IPR017452">
    <property type="entry name" value="GPCR_Rhodpsn_7TM"/>
</dbReference>
<feature type="domain" description="Protein kinase" evidence="24">
    <location>
        <begin position="951"/>
        <end position="1239"/>
    </location>
</feature>
<evidence type="ECO:0000256" key="7">
    <source>
        <dbReference type="ARBA" id="ARBA00022679"/>
    </source>
</evidence>
<dbReference type="InterPro" id="IPR010998">
    <property type="entry name" value="Integrase_recombinase_N"/>
</dbReference>
<dbReference type="Gene3D" id="1.10.443.10">
    <property type="entry name" value="Intergrase catalytic core"/>
    <property type="match status" value="1"/>
</dbReference>
<dbReference type="InterPro" id="IPR017441">
    <property type="entry name" value="Protein_kinase_ATP_BS"/>
</dbReference>
<dbReference type="Gene3D" id="1.20.1070.10">
    <property type="entry name" value="Rhodopsin 7-helix transmembrane proteins"/>
    <property type="match status" value="2"/>
</dbReference>
<evidence type="ECO:0000313" key="30">
    <source>
        <dbReference type="Proteomes" id="UP000095280"/>
    </source>
</evidence>
<dbReference type="Pfam" id="PF00069">
    <property type="entry name" value="Pkinase"/>
    <property type="match status" value="1"/>
</dbReference>
<feature type="compositionally biased region" description="Low complexity" evidence="22">
    <location>
        <begin position="3922"/>
        <end position="3932"/>
    </location>
</feature>
<dbReference type="PROSITE" id="PS50011">
    <property type="entry name" value="PROTEIN_KINASE_DOM"/>
    <property type="match status" value="1"/>
</dbReference>
<evidence type="ECO:0000256" key="9">
    <source>
        <dbReference type="ARBA" id="ARBA00022741"/>
    </source>
</evidence>
<evidence type="ECO:0000259" key="26">
    <source>
        <dbReference type="PROSITE" id="PS50262"/>
    </source>
</evidence>
<dbReference type="GO" id="GO:0006952">
    <property type="term" value="P:defense response"/>
    <property type="evidence" value="ECO:0007669"/>
    <property type="project" value="UniProtKB-ARBA"/>
</dbReference>
<dbReference type="Proteomes" id="UP000095280">
    <property type="component" value="Unplaced"/>
</dbReference>
<evidence type="ECO:0000256" key="18">
    <source>
        <dbReference type="ARBA" id="ARBA00048312"/>
    </source>
</evidence>
<feature type="compositionally biased region" description="Basic and acidic residues" evidence="22">
    <location>
        <begin position="3936"/>
        <end position="3945"/>
    </location>
</feature>
<evidence type="ECO:0000256" key="3">
    <source>
        <dbReference type="ARBA" id="ARBA00008832"/>
    </source>
</evidence>
<evidence type="ECO:0000256" key="22">
    <source>
        <dbReference type="SAM" id="MobiDB-lite"/>
    </source>
</evidence>
<dbReference type="GO" id="GO:0005634">
    <property type="term" value="C:nucleus"/>
    <property type="evidence" value="ECO:0007669"/>
    <property type="project" value="UniProtKB-ARBA"/>
</dbReference>
<dbReference type="SUPFAM" id="SSF56672">
    <property type="entry name" value="DNA/RNA polymerases"/>
    <property type="match status" value="1"/>
</dbReference>
<feature type="transmembrane region" description="Helical" evidence="23">
    <location>
        <begin position="1391"/>
        <end position="1409"/>
    </location>
</feature>
<evidence type="ECO:0000256" key="20">
    <source>
        <dbReference type="PROSITE-ProRule" id="PRU10141"/>
    </source>
</evidence>
<feature type="region of interest" description="Disordered" evidence="22">
    <location>
        <begin position="1844"/>
        <end position="1865"/>
    </location>
</feature>
<accession>A0A1I8HRR7</accession>
<dbReference type="InterPro" id="IPR043502">
    <property type="entry name" value="DNA/RNA_pol_sf"/>
</dbReference>
<dbReference type="SUPFAM" id="SSF56349">
    <property type="entry name" value="DNA breaking-rejoining enzymes"/>
    <property type="match status" value="1"/>
</dbReference>
<comment type="catalytic activity">
    <reaction evidence="18">
        <text>L-seryl-[protein] + ATP = O-phospho-L-seryl-[protein] + ADP + H(+)</text>
        <dbReference type="Rhea" id="RHEA:17989"/>
        <dbReference type="Rhea" id="RHEA-COMP:9863"/>
        <dbReference type="Rhea" id="RHEA-COMP:11604"/>
        <dbReference type="ChEBI" id="CHEBI:15378"/>
        <dbReference type="ChEBI" id="CHEBI:29999"/>
        <dbReference type="ChEBI" id="CHEBI:30616"/>
        <dbReference type="ChEBI" id="CHEBI:83421"/>
        <dbReference type="ChEBI" id="CHEBI:456216"/>
        <dbReference type="EC" id="2.7.11.24"/>
    </reaction>
</comment>
<dbReference type="Gene3D" id="1.10.510.10">
    <property type="entry name" value="Transferase(Phosphotransferase) domain 1"/>
    <property type="match status" value="1"/>
</dbReference>
<dbReference type="EC" id="2.7.11.24" evidence="4 21"/>
<evidence type="ECO:0000256" key="4">
    <source>
        <dbReference type="ARBA" id="ARBA00012411"/>
    </source>
</evidence>
<feature type="region of interest" description="Disordered" evidence="22">
    <location>
        <begin position="575"/>
        <end position="628"/>
    </location>
</feature>
<feature type="zinc finger region" description="C3H1-type" evidence="19">
    <location>
        <begin position="2545"/>
        <end position="2572"/>
    </location>
</feature>
<dbReference type="SUPFAM" id="SSF47823">
    <property type="entry name" value="lambda integrase-like, N-terminal domain"/>
    <property type="match status" value="1"/>
</dbReference>
<feature type="transmembrane region" description="Helical" evidence="23">
    <location>
        <begin position="107"/>
        <end position="130"/>
    </location>
</feature>
<evidence type="ECO:0000256" key="23">
    <source>
        <dbReference type="SAM" id="Phobius"/>
    </source>
</evidence>
<dbReference type="GO" id="GO:0003677">
    <property type="term" value="F:DNA binding"/>
    <property type="evidence" value="ECO:0007669"/>
    <property type="project" value="UniProtKB-KW"/>
</dbReference>
<keyword evidence="10 21" id="KW-0418">Kinase</keyword>
<dbReference type="GO" id="GO:0048468">
    <property type="term" value="P:cell development"/>
    <property type="evidence" value="ECO:0007669"/>
    <property type="project" value="UniProtKB-ARBA"/>
</dbReference>
<comment type="catalytic activity">
    <reaction evidence="17 21">
        <text>L-threonyl-[protein] + ATP = O-phospho-L-threonyl-[protein] + ADP + H(+)</text>
        <dbReference type="Rhea" id="RHEA:46608"/>
        <dbReference type="Rhea" id="RHEA-COMP:11060"/>
        <dbReference type="Rhea" id="RHEA-COMP:11605"/>
        <dbReference type="ChEBI" id="CHEBI:15378"/>
        <dbReference type="ChEBI" id="CHEBI:30013"/>
        <dbReference type="ChEBI" id="CHEBI:30616"/>
        <dbReference type="ChEBI" id="CHEBI:61977"/>
        <dbReference type="ChEBI" id="CHEBI:456216"/>
        <dbReference type="EC" id="2.7.11.24"/>
    </reaction>
</comment>
<evidence type="ECO:0000259" key="28">
    <source>
        <dbReference type="PROSITE" id="PS51379"/>
    </source>
</evidence>
<keyword evidence="14 23" id="KW-0472">Membrane</keyword>
<proteinExistence type="inferred from homology"/>
<evidence type="ECO:0000313" key="31">
    <source>
        <dbReference type="WBParaSite" id="maker-uti_cns_0007720-snap-gene-0.2-mRNA-1"/>
    </source>
</evidence>
<evidence type="ECO:0000256" key="5">
    <source>
        <dbReference type="ARBA" id="ARBA00022527"/>
    </source>
</evidence>
<dbReference type="GO" id="GO:0005737">
    <property type="term" value="C:cytoplasm"/>
    <property type="evidence" value="ECO:0007669"/>
    <property type="project" value="UniProtKB-ARBA"/>
</dbReference>
<feature type="compositionally biased region" description="Basic residues" evidence="22">
    <location>
        <begin position="788"/>
        <end position="799"/>
    </location>
</feature>
<dbReference type="InterPro" id="IPR003527">
    <property type="entry name" value="MAP_kinase_CS"/>
</dbReference>
<evidence type="ECO:0000256" key="12">
    <source>
        <dbReference type="ARBA" id="ARBA00022989"/>
    </source>
</evidence>
<keyword evidence="8 23" id="KW-0812">Transmembrane</keyword>
<keyword evidence="19" id="KW-0862">Zinc</keyword>
<dbReference type="InterPro" id="IPR000719">
    <property type="entry name" value="Prot_kinase_dom"/>
</dbReference>
<dbReference type="Pfam" id="PF00589">
    <property type="entry name" value="Phage_integrase"/>
    <property type="match status" value="1"/>
</dbReference>
<dbReference type="InterPro" id="IPR013762">
    <property type="entry name" value="Integrase-like_cat_sf"/>
</dbReference>
<dbReference type="GO" id="GO:0004707">
    <property type="term" value="F:MAP kinase activity"/>
    <property type="evidence" value="ECO:0007669"/>
    <property type="project" value="UniProtKB-EC"/>
</dbReference>
<evidence type="ECO:0000256" key="15">
    <source>
        <dbReference type="ARBA" id="ARBA00023172"/>
    </source>
</evidence>
<keyword evidence="6" id="KW-0597">Phosphoprotein</keyword>
<feature type="binding site" evidence="20">
    <location>
        <position position="981"/>
    </location>
    <ligand>
        <name>ATP</name>
        <dbReference type="ChEBI" id="CHEBI:30616"/>
    </ligand>
</feature>
<comment type="activity regulation">
    <text evidence="21">Activated by threonine and tyrosine phosphorylation.</text>
</comment>
<evidence type="ECO:0000256" key="1">
    <source>
        <dbReference type="ARBA" id="ARBA00001946"/>
    </source>
</evidence>
<keyword evidence="21" id="KW-0460">Magnesium</keyword>
<dbReference type="InterPro" id="IPR002104">
    <property type="entry name" value="Integrase_catalytic"/>
</dbReference>
<dbReference type="SMART" id="SM00220">
    <property type="entry name" value="S_TKc"/>
    <property type="match status" value="1"/>
</dbReference>
<dbReference type="PROSITE" id="PS51379">
    <property type="entry name" value="4FE4S_FER_2"/>
    <property type="match status" value="1"/>
</dbReference>
<evidence type="ECO:0000256" key="16">
    <source>
        <dbReference type="ARBA" id="ARBA00023306"/>
    </source>
</evidence>
<comment type="subcellular location">
    <subcellularLocation>
        <location evidence="2">Membrane</location>
    </subcellularLocation>
</comment>
<dbReference type="GO" id="GO:0016020">
    <property type="term" value="C:membrane"/>
    <property type="evidence" value="ECO:0007669"/>
    <property type="project" value="UniProtKB-SubCell"/>
</dbReference>
<feature type="region of interest" description="Disordered" evidence="22">
    <location>
        <begin position="3764"/>
        <end position="3806"/>
    </location>
</feature>
<dbReference type="GO" id="GO:0005524">
    <property type="term" value="F:ATP binding"/>
    <property type="evidence" value="ECO:0007669"/>
    <property type="project" value="UniProtKB-UniRule"/>
</dbReference>
<dbReference type="InterPro" id="IPR008271">
    <property type="entry name" value="Ser/Thr_kinase_AS"/>
</dbReference>
<feature type="region of interest" description="Disordered" evidence="22">
    <location>
        <begin position="788"/>
        <end position="807"/>
    </location>
</feature>
<dbReference type="GO" id="GO:0106310">
    <property type="term" value="F:protein serine kinase activity"/>
    <property type="evidence" value="ECO:0007669"/>
    <property type="project" value="RHEA"/>
</dbReference>
<dbReference type="Gene3D" id="1.10.150.130">
    <property type="match status" value="1"/>
</dbReference>
<feature type="transmembrane region" description="Helical" evidence="23">
    <location>
        <begin position="63"/>
        <end position="87"/>
    </location>
</feature>
<dbReference type="Pfam" id="PF00078">
    <property type="entry name" value="RVT_1"/>
    <property type="match status" value="1"/>
</dbReference>
<feature type="region of interest" description="Disordered" evidence="22">
    <location>
        <begin position="3922"/>
        <end position="3950"/>
    </location>
</feature>
<dbReference type="InterPro" id="IPR000477">
    <property type="entry name" value="RT_dom"/>
</dbReference>
<sequence length="4130" mass="447212">LDNAALALECDPVLITRFAAGIALASSRYPDVHKYLATFPGRHHQPGEHRCVRTAFDAQPTNTLLTALALSDCLMSTVYLPFCLYFTMNSRLKLDCPEPLPWQLFLWAQLCVTIFAHACSSWITVALATFRLVYIELPVRSKQLCTGRTARLAIALAAAASVGMVVPNALGHHVVPTDAETVSLRQHSCQLDINGSYYTFGLKFSQDSVLSSLNFWIMGIGIKFLPVLLLTVLSIFLIRSLKRTDERRRTLRSGAKTGAAAAAGKHQAAAANDDKQTTRTTKLLTTIVLVSVVSIMPQSFSIDFNCFNILEFLSTGSGSFHYGSGSHSQWLRVSFTMAPGLIHKWLRVSFTMAPAPVSFTMAPGVSFTMAPGLIHNGSGLIHNGSGSHSQWLRVTLRSHSQWLRVFFILWLRVFSLWLRVSFTMAPGIFTMAPGLIHNGSGSFHYGSGSFHYGSGSHSQWLRVFSQWLRVSFTMAPGLIHDGSGSFHYGSGSHSQWLRVSFTMAPGLIHNGAGSQSQWLRNCFSKRFYDPLGDVFDLMTLFNHSINFFFYYGMSEQFRQALAALLATPCRPVAARLQRRRQQPQPPATSSRGPSAPGYAPVNVHGGDDGPHPAEEDEEVDDDHIGGDSPSQGSVLVGLGGIGLLALPVAEATAVNSHIGEVQLGQSIGSHASPLASHAGGDNLIARFRLVSMVTSFELGVRQLHRLGDLAVRHVDVLRVPAVGVQLLLAPPPDTCRCASRIVAVSGAAAEAAVAVGQPPLNRRSQLLAAVAWPSRSPAQRPIMRNRKTPSCRRKWRRNRRAVDRSPACGGTPPALRYFLSSARRDDGRIDETAQDRQEAARLGMPHQFVNVLGQIGNQAVPPVLIQGGGGGQGEAHRVVQAGGSDAVAEAEPGKAGQVEQQRLQCQHEWHPLRNAELVRFEQEVEVHAKGMQPATAVETVHGQLFHVGPRYTNLTHIGEGAYGMVVSANDNMIGDRVAIKKISPFEYQTYCQRTLREIKILTRFRHENIIDIRDIITASSVDAMRDVYIVQCLMETDMFKLLKTQNLSNEHVCYFLYQILRGLKYIHSANVLHRDLKPSNLLLNTTCDLKICDFGLARVADPEHDHTGILTEYVATRWYRAPEIMLNSKGYTKSIDIWSVGCILAEMLNNKPLFPGKHYIDQLNLILNVLGSPSSEDLSCIRNDKARNYLLQLPVKTKKTWAQVYPNADPKALDLLERLLTFNPERRITVEAALSHPYLEQYYDPQDEPVATEPFTFEQELDDLPKEKLKEMIWDEAQRLRRLQIEGPGHSNSSATMSNKLQFSLMLLLLLSFLAATANGSNLSDALMQCRNRLPDAEACVGCVRDACAAIGCPASASDISRELVAQLYGRAIVKRLIGNRMSRLPVAEPSVILALELSLAVAFAVFAFEAFGQIAGRQFLDDPGADAVAPDEPIDGQDEGDVIRGQPNGGQDNQHRHQASLRHAGGANSGCGGCQADGDELGEVQGDAVQLGDEHGGHGLVQGGAVHVDGGTYREHEPGHLSRDSPNDTSWHLPLTRLLTPLTSSMQYRVTGSVAELEAVLTAMSGSTMKPWITRPLITVMEYRPSWDSVSATFSISMILPEIRKMMPMGHGFAAPVEELAGHVAPLADAAEGDAERQGEHDDAQQVAAPHVLHVRHQVVYRRRRRCPCGSVAFAALTASSPSSVVALPGTGGVVGVVGSSVGGLFTVCTRRMQASTTLSGNAFLTRFSSAPAAQPDQVQQRVGGVDAPADILALLVWRSRRAARADADYQHDADDDGKQGGAHVEQQCPQTDLRGGVLAQRRHPGNHGSGDQRQDHHLQHPEQQLAGEFVVGQLSGRPDRLGVAKADAQADAGRHAEDEAEHEDMACEFHTQFAETDMLLDSCDVDSAQTAILVESSGFLEIGLLVHGKGDSPHQIVRWRGRDGYSPSASAADRASTSVAKRSARSPAAIVAVPPVLLLAASVRSAPGCGGLLGNIASRIPASAGSSASSRGSGSSSRLPAAASPGGRRLLLGLTARLAARLLLLGPGRSGAGSRLLLVLAAVLPGLPLLPLLPLGDIATHLLLLRLLLLAGLSQDGVSVLVHALPAVVLGPGHAVVHLASLAVVLRRRQSLLSQSGIAGAGCAGNSTTKPADCCCCGCWGRPAFSQIRRIASAIWLGEPCGCAGFLGRHGVGDGAALGPARPVSHGNLAAKHSADKVLHPFHGLLHCRASPKLPKLPPPMPPPPMPPPPMPPPPMPPPPRTPRESKPPMMPGPPPPMPPRWPGGNSLASLEFSSSITSSRAWFRRSGEPGFSGSAEVVESCTSSIRTPALSCRLLIVSPALPISRPTFGAGTSAVARRSAAAAAFAAASLSIGHDGVHELASPLNLLLSASPVSARANPRPVGQPCLLVRDFVDDLSGQADELLTRGSSGGLVLKKSTTKLDGMTIGQWFAGSMKVLLQILEDTAPQVTSKGQVYSTTEQVKDYAQYNVQVAELFDRFPAHRVIRFDHDYRQHRAANSLRWGKDCAQMSIRHLLSIKTDQYNQTAKRNQPSNKSRVMGPRTSSGRELCLSFNSTNGCMRSNCRFLHACRIWQPLRAKSRKKLSKRADTARETDFTPPAFNCLAQPAPVPCIVKPPVRMSDLTQPVGDLCIDAWRSELVGDPDADFILDGIESGFSIVDDFDFTPCLCSNYQSVNRNRDQVQAVIGEEIRLGRYVPVVDKPAMVCPLGAIPKDSSGIRLIHDCSVPRGCSLNDHYAQQRRLRFTSVDEAVRMMQPGWFMAKVDIASAYRSVPISPQCYQATGIHWDFGNGCSTFLVDTRLPFGSRASVSIFHRLTQAARRMMCRKGFLATVVFIDDFLVMARTKAECDRAYHELRNLLTRLGFTINEKKSVPPTTKLRFLGIDIDTVQASLSFPADKAEKLQLLLDTCLSRRSLCKAELQKLLGHLSHLCTAAQHGRTFLRPLIELVNSLAHPSDRVGVTEELQSQLRWWMTALSTLPPRAAWPSRRPAGAIESDACDIGGGAVLHFVDREPVWLYIDWQSDCDGAFKELHINLKECAAPLVAILQHQEAFSGCSVAVYTDSTAACGIINSGSAKHQGIADLQKRVALTCIQRDIIVRAHHVPGRFQLLADPLSRAHDPSQLANFLFRFYGTCYVPTSLLASACLSSAAASHLLSASCGPGPGLSAPARRLLSQGFASSTRSAYASQCASWMRFCAAHRLQPLSAQPADVCNYLAELANNRLFSVSSLSCHLAAVSWLYKSNSVADPTRQPLVQLALRGARRLLGAAPRSKRALRPADLQRLHGVLRPEEPRDCAFWCACIVGWWAMLRRANLCVSGRFDPQRDLSASCIRPSRAGVILVIPRSKTNQFGARQHRVFLPQLPDGHPLCPVTALQKQLRINRPQDAQHHLFSTRTRRSTAPLTARTFARRLSAALRQAGFAEPARFSGHSLRRGGATSAAEAGIPIDSIMRVGDWASSAVERYLPPSVERGAPLRLASLLPSTVYFAQKTFSKKRGFQSDTAGHAWLVDALQAHMNFIQDWLQSKSVGYLNNTKSRLENADSGRAVPPANPVLHQLQLPQLPSPPGPHRHSQGQQQVADVRAHLALGQGGLQLAHQRQWALHGDASRRRSRRRLALNKQQRPAAAPIAGVQQPEPQPDPLVGEAEVAQKHVADVRPVQGQQLGNEGGPVIGGLELRAGEAAAAAGAAGTDGGLGRQTRQFLKHKLPRGSRPMRTGGRAEIGQPAGHQAGPEQDAVVSSLAEHAAAGLHEQAAAGAELVGGVRRQEDPGHAGAARAHRHQRQHVERPFEGSNPAGQPALQQGAGVRSNRVGGLANLVIKRWHVYSRFEHNGHELGTRGAELVQMLVTCGAHRSSSCGRSLILPEASSSDSVGLYSLRPYSSSGRRPTAARRPAALCRLAARRSLPSPTPMVKLGEFDRQAAANSATRSAARSKQNSVRDRTDLLRSNKPRGRNGIGRIASWCRREASRGGIVGSKQIEGQQGVPFDSRPERRNQRIGPDVEGGRITACDPQPGRLLLRLFRPPSQDFQMERSLFSTGSGAFTPASSGSARPPLAPPSARLLSSVLSRILCSVRMYLLKKTLQKKRQCSGPSAVLATQSSSRFLMGSAKAAELLSRVGLVRCTALTKWGLL</sequence>
<dbReference type="PROSITE" id="PS50878">
    <property type="entry name" value="RT_POL"/>
    <property type="match status" value="1"/>
</dbReference>
<feature type="domain" description="G-protein coupled receptors family 1 profile" evidence="26">
    <location>
        <begin position="60"/>
        <end position="297"/>
    </location>
</feature>
<feature type="transmembrane region" description="Helical" evidence="23">
    <location>
        <begin position="1301"/>
        <end position="1323"/>
    </location>
</feature>
<keyword evidence="11 20" id="KW-0067">ATP-binding</keyword>
<keyword evidence="19" id="KW-0479">Metal-binding</keyword>
<feature type="region of interest" description="Disordered" evidence="22">
    <location>
        <begin position="3703"/>
        <end position="3734"/>
    </location>
</feature>
<evidence type="ECO:0000256" key="10">
    <source>
        <dbReference type="ARBA" id="ARBA00022777"/>
    </source>
</evidence>
<keyword evidence="19" id="KW-0863">Zinc-finger</keyword>
<dbReference type="InterPro" id="IPR043128">
    <property type="entry name" value="Rev_trsase/Diguanyl_cyclase"/>
</dbReference>
<evidence type="ECO:0000256" key="13">
    <source>
        <dbReference type="ARBA" id="ARBA00023125"/>
    </source>
</evidence>
<dbReference type="Pfam" id="PF10324">
    <property type="entry name" value="7TM_GPCR_Srw"/>
    <property type="match status" value="1"/>
</dbReference>
<feature type="compositionally biased region" description="Basic and acidic residues" evidence="22">
    <location>
        <begin position="1769"/>
        <end position="1780"/>
    </location>
</feature>
<dbReference type="GO" id="GO:0006310">
    <property type="term" value="P:DNA recombination"/>
    <property type="evidence" value="ECO:0007669"/>
    <property type="project" value="UniProtKB-KW"/>
</dbReference>
<evidence type="ECO:0000256" key="8">
    <source>
        <dbReference type="ARBA" id="ARBA00022692"/>
    </source>
</evidence>
<dbReference type="PROSITE" id="PS00107">
    <property type="entry name" value="PROTEIN_KINASE_ATP"/>
    <property type="match status" value="1"/>
</dbReference>
<feature type="domain" description="Tyr recombinase" evidence="29">
    <location>
        <begin position="3271"/>
        <end position="3482"/>
    </location>
</feature>
<feature type="compositionally biased region" description="Pro residues" evidence="22">
    <location>
        <begin position="2251"/>
        <end position="2264"/>
    </location>
</feature>
<keyword evidence="12 23" id="KW-1133">Transmembrane helix</keyword>
<evidence type="ECO:0000259" key="24">
    <source>
        <dbReference type="PROSITE" id="PS50011"/>
    </source>
</evidence>
<dbReference type="InterPro" id="IPR000571">
    <property type="entry name" value="Znf_CCCH"/>
</dbReference>
<dbReference type="PROSITE" id="PS51898">
    <property type="entry name" value="TYR_RECOMBINASE"/>
    <property type="match status" value="1"/>
</dbReference>
<feature type="compositionally biased region" description="Basic and acidic residues" evidence="22">
    <location>
        <begin position="1854"/>
        <end position="1865"/>
    </location>
</feature>
<dbReference type="PROSITE" id="PS50262">
    <property type="entry name" value="G_PROTEIN_RECEP_F1_2"/>
    <property type="match status" value="1"/>
</dbReference>
<evidence type="ECO:0000259" key="29">
    <source>
        <dbReference type="PROSITE" id="PS51898"/>
    </source>
</evidence>
<comment type="cofactor">
    <cofactor evidence="1 21">
        <name>Mg(2+)</name>
        <dbReference type="ChEBI" id="CHEBI:18420"/>
    </cofactor>
</comment>
<dbReference type="PROSITE" id="PS50103">
    <property type="entry name" value="ZF_C3H1"/>
    <property type="match status" value="1"/>
</dbReference>
<feature type="region of interest" description="Disordered" evidence="22">
    <location>
        <begin position="3557"/>
        <end position="3578"/>
    </location>
</feature>
<dbReference type="GO" id="GO:0003006">
    <property type="term" value="P:developmental process involved in reproduction"/>
    <property type="evidence" value="ECO:0007669"/>
    <property type="project" value="UniProtKB-ARBA"/>
</dbReference>
<dbReference type="SUPFAM" id="SSF81321">
    <property type="entry name" value="Family A G protein-coupled receptor-like"/>
    <property type="match status" value="1"/>
</dbReference>
<feature type="domain" description="Reverse transcriptase" evidence="27">
    <location>
        <begin position="2693"/>
        <end position="2886"/>
    </location>
</feature>
<reference evidence="31" key="1">
    <citation type="submission" date="2016-11" db="UniProtKB">
        <authorList>
            <consortium name="WormBaseParasite"/>
        </authorList>
    </citation>
    <scope>IDENTIFICATION</scope>
</reference>
<dbReference type="InterPro" id="IPR011010">
    <property type="entry name" value="DNA_brk_join_enz"/>
</dbReference>
<feature type="region of interest" description="Disordered" evidence="22">
    <location>
        <begin position="2525"/>
        <end position="2546"/>
    </location>
</feature>
<keyword evidence="7 21" id="KW-0808">Transferase</keyword>
<dbReference type="InterPro" id="IPR050117">
    <property type="entry name" value="MAPK"/>
</dbReference>
<evidence type="ECO:0000256" key="14">
    <source>
        <dbReference type="ARBA" id="ARBA00023136"/>
    </source>
</evidence>
<dbReference type="SUPFAM" id="SSF56112">
    <property type="entry name" value="Protein kinase-like (PK-like)"/>
    <property type="match status" value="1"/>
</dbReference>
<feature type="domain" description="C3H1-type" evidence="25">
    <location>
        <begin position="2545"/>
        <end position="2572"/>
    </location>
</feature>
<evidence type="ECO:0000256" key="11">
    <source>
        <dbReference type="ARBA" id="ARBA00022840"/>
    </source>
</evidence>
<keyword evidence="15" id="KW-0233">DNA recombination</keyword>
<evidence type="ECO:0000259" key="27">
    <source>
        <dbReference type="PROSITE" id="PS50878"/>
    </source>
</evidence>
<dbReference type="PROSITE" id="PS01351">
    <property type="entry name" value="MAPK"/>
    <property type="match status" value="1"/>
</dbReference>
<dbReference type="CDD" id="cd09275">
    <property type="entry name" value="RNase_HI_RT_DIRS1"/>
    <property type="match status" value="1"/>
</dbReference>
<evidence type="ECO:0000256" key="17">
    <source>
        <dbReference type="ARBA" id="ARBA00047592"/>
    </source>
</evidence>
<evidence type="ECO:0000259" key="25">
    <source>
        <dbReference type="PROSITE" id="PS50103"/>
    </source>
</evidence>
<dbReference type="Gene3D" id="3.30.70.270">
    <property type="match status" value="1"/>
</dbReference>
<dbReference type="GO" id="GO:0048513">
    <property type="term" value="P:animal organ development"/>
    <property type="evidence" value="ECO:0007669"/>
    <property type="project" value="UniProtKB-ARBA"/>
</dbReference>
<feature type="region of interest" description="Disordered" evidence="22">
    <location>
        <begin position="3980"/>
        <end position="4007"/>
    </location>
</feature>
<dbReference type="GO" id="GO:0015074">
    <property type="term" value="P:DNA integration"/>
    <property type="evidence" value="ECO:0007669"/>
    <property type="project" value="InterPro"/>
</dbReference>
<evidence type="ECO:0000256" key="21">
    <source>
        <dbReference type="RuleBase" id="RU361165"/>
    </source>
</evidence>
<dbReference type="InterPro" id="IPR011009">
    <property type="entry name" value="Kinase-like_dom_sf"/>
</dbReference>
<feature type="transmembrane region" description="Helical" evidence="23">
    <location>
        <begin position="215"/>
        <end position="238"/>
    </location>
</feature>
<evidence type="ECO:0000256" key="2">
    <source>
        <dbReference type="ARBA" id="ARBA00004370"/>
    </source>
</evidence>
<feature type="transmembrane region" description="Helical" evidence="23">
    <location>
        <begin position="150"/>
        <end position="170"/>
    </location>
</feature>
<keyword evidence="5 21" id="KW-0723">Serine/threonine-protein kinase</keyword>
<name>A0A1I8HRR7_9PLAT</name>
<comment type="similarity">
    <text evidence="21">Belongs to the protein kinase superfamily. Ser/Thr protein kinase family. MAP kinase subfamily.</text>
</comment>
<feature type="compositionally biased region" description="Low complexity" evidence="22">
    <location>
        <begin position="254"/>
        <end position="271"/>
    </location>
</feature>
<feature type="region of interest" description="Disordered" evidence="22">
    <location>
        <begin position="1425"/>
        <end position="1458"/>
    </location>
</feature>
<dbReference type="GO" id="GO:0022412">
    <property type="term" value="P:cellular process involved in reproduction in multicellular organism"/>
    <property type="evidence" value="ECO:0007669"/>
    <property type="project" value="UniProtKB-ARBA"/>
</dbReference>
<dbReference type="PRINTS" id="PR01770">
    <property type="entry name" value="ERK1ERK2MAPK"/>
</dbReference>
<dbReference type="InterPro" id="IPR019427">
    <property type="entry name" value="7TM_GPCR_serpentine_rcpt_Srw"/>
</dbReference>
<dbReference type="InterPro" id="IPR017896">
    <property type="entry name" value="4Fe4S_Fe-S-bd"/>
</dbReference>
<dbReference type="FunFam" id="1.10.510.10:FF:000624">
    <property type="entry name" value="Mitogen-activated protein kinase"/>
    <property type="match status" value="1"/>
</dbReference>
<dbReference type="GO" id="GO:0008270">
    <property type="term" value="F:zinc ion binding"/>
    <property type="evidence" value="ECO:0007669"/>
    <property type="project" value="UniProtKB-KW"/>
</dbReference>
<dbReference type="WBParaSite" id="maker-uti_cns_0007720-snap-gene-0.2-mRNA-1">
    <property type="protein sequence ID" value="maker-uti_cns_0007720-snap-gene-0.2-mRNA-1"/>
    <property type="gene ID" value="maker-uti_cns_0007720-snap-gene-0.2"/>
</dbReference>
<evidence type="ECO:0000256" key="6">
    <source>
        <dbReference type="ARBA" id="ARBA00022553"/>
    </source>
</evidence>
<keyword evidence="16" id="KW-0131">Cell cycle</keyword>
<organism evidence="30 31">
    <name type="scientific">Macrostomum lignano</name>
    <dbReference type="NCBI Taxonomy" id="282301"/>
    <lineage>
        <taxon>Eukaryota</taxon>
        <taxon>Metazoa</taxon>
        <taxon>Spiralia</taxon>
        <taxon>Lophotrochozoa</taxon>
        <taxon>Platyhelminthes</taxon>
        <taxon>Rhabditophora</taxon>
        <taxon>Macrostomorpha</taxon>
        <taxon>Macrostomida</taxon>
        <taxon>Macrostomidae</taxon>
        <taxon>Macrostomum</taxon>
    </lineage>
</organism>
<feature type="region of interest" description="Disordered" evidence="22">
    <location>
        <begin position="2215"/>
        <end position="2272"/>
    </location>
</feature>
<dbReference type="GO" id="GO:0002164">
    <property type="term" value="P:larval development"/>
    <property type="evidence" value="ECO:0007669"/>
    <property type="project" value="UniProtKB-ARBA"/>
</dbReference>
<dbReference type="InterPro" id="IPR008349">
    <property type="entry name" value="MAPK_ERK1/2"/>
</dbReference>
<feature type="region of interest" description="Disordered" evidence="22">
    <location>
        <begin position="3603"/>
        <end position="3641"/>
    </location>
</feature>
<dbReference type="PANTHER" id="PTHR24055">
    <property type="entry name" value="MITOGEN-ACTIVATED PROTEIN KINASE"/>
    <property type="match status" value="1"/>
</dbReference>
<keyword evidence="13" id="KW-0238">DNA-binding</keyword>
<dbReference type="FunFam" id="3.30.200.20:FF:000181">
    <property type="entry name" value="Mitogen-activated protein kinase"/>
    <property type="match status" value="1"/>
</dbReference>
<dbReference type="Gene3D" id="3.30.200.20">
    <property type="entry name" value="Phosphorylase Kinase, domain 1"/>
    <property type="match status" value="1"/>
</dbReference>
<dbReference type="GO" id="GO:0008528">
    <property type="term" value="F:G protein-coupled peptide receptor activity"/>
    <property type="evidence" value="ECO:0007669"/>
    <property type="project" value="InterPro"/>
</dbReference>
<dbReference type="Gene3D" id="3.10.10.10">
    <property type="entry name" value="HIV Type 1 Reverse Transcriptase, subunit A, domain 1"/>
    <property type="match status" value="1"/>
</dbReference>
<feature type="region of interest" description="Disordered" evidence="22">
    <location>
        <begin position="1769"/>
        <end position="1789"/>
    </location>
</feature>
<feature type="region of interest" description="Disordered" evidence="22">
    <location>
        <begin position="252"/>
        <end position="275"/>
    </location>
</feature>
<dbReference type="GO" id="GO:0051707">
    <property type="term" value="P:response to other organism"/>
    <property type="evidence" value="ECO:0007669"/>
    <property type="project" value="UniProtKB-ARBA"/>
</dbReference>
<dbReference type="PROSITE" id="PS00108">
    <property type="entry name" value="PROTEIN_KINASE_ST"/>
    <property type="match status" value="1"/>
</dbReference>
<keyword evidence="30" id="KW-1185">Reference proteome</keyword>
<feature type="compositionally biased region" description="Pro residues" evidence="22">
    <location>
        <begin position="2217"/>
        <end position="2243"/>
    </location>
</feature>
<feature type="domain" description="4Fe-4S ferredoxin-type" evidence="28">
    <location>
        <begin position="1331"/>
        <end position="1363"/>
    </location>
</feature>
<keyword evidence="9 20" id="KW-0547">Nucleotide-binding</keyword>